<dbReference type="EMBL" id="JANPWB010000007">
    <property type="protein sequence ID" value="KAJ1173407.1"/>
    <property type="molecule type" value="Genomic_DNA"/>
</dbReference>
<proteinExistence type="predicted"/>
<accession>A0AAV7T9X1</accession>
<reference evidence="2" key="1">
    <citation type="journal article" date="2022" name="bioRxiv">
        <title>Sequencing and chromosome-scale assembly of the giantPleurodeles waltlgenome.</title>
        <authorList>
            <person name="Brown T."/>
            <person name="Elewa A."/>
            <person name="Iarovenko S."/>
            <person name="Subramanian E."/>
            <person name="Araus A.J."/>
            <person name="Petzold A."/>
            <person name="Susuki M."/>
            <person name="Suzuki K.-i.T."/>
            <person name="Hayashi T."/>
            <person name="Toyoda A."/>
            <person name="Oliveira C."/>
            <person name="Osipova E."/>
            <person name="Leigh N.D."/>
            <person name="Simon A."/>
            <person name="Yun M.H."/>
        </authorList>
    </citation>
    <scope>NUCLEOTIDE SEQUENCE</scope>
    <source>
        <strain evidence="2">20211129_DDA</strain>
        <tissue evidence="2">Liver</tissue>
    </source>
</reference>
<dbReference type="AlphaFoldDB" id="A0AAV7T9X1"/>
<feature type="compositionally biased region" description="Polar residues" evidence="1">
    <location>
        <begin position="223"/>
        <end position="236"/>
    </location>
</feature>
<dbReference type="Proteomes" id="UP001066276">
    <property type="component" value="Chromosome 4_1"/>
</dbReference>
<sequence>MHLLPRSPLCLTPRRRLQGTEVDPLPDCVTTTPSFPLGCGRKSPRTRPRPVAANSAHRLSSTGAPAGPSYAQAVPGLKVSGARPRPTVWALTCQTTRGPQPQPPPPSTLREQEGGREEAQAPPRAPAVSLCHVGDARERAQSSTLLPQAALLKEPPTPRGATGPTHRVQATQPGELSGGARPHTQHGPQPLRLQALHSPAATPTASRGPGGYPRRLHRPGEASVSSPVATRGSPQTWGAAREVPPHRPEAAAPRQERFTP</sequence>
<keyword evidence="3" id="KW-1185">Reference proteome</keyword>
<organism evidence="2 3">
    <name type="scientific">Pleurodeles waltl</name>
    <name type="common">Iberian ribbed newt</name>
    <dbReference type="NCBI Taxonomy" id="8319"/>
    <lineage>
        <taxon>Eukaryota</taxon>
        <taxon>Metazoa</taxon>
        <taxon>Chordata</taxon>
        <taxon>Craniata</taxon>
        <taxon>Vertebrata</taxon>
        <taxon>Euteleostomi</taxon>
        <taxon>Amphibia</taxon>
        <taxon>Batrachia</taxon>
        <taxon>Caudata</taxon>
        <taxon>Salamandroidea</taxon>
        <taxon>Salamandridae</taxon>
        <taxon>Pleurodelinae</taxon>
        <taxon>Pleurodeles</taxon>
    </lineage>
</organism>
<feature type="region of interest" description="Disordered" evidence="1">
    <location>
        <begin position="39"/>
        <end position="260"/>
    </location>
</feature>
<evidence type="ECO:0000313" key="2">
    <source>
        <dbReference type="EMBL" id="KAJ1173407.1"/>
    </source>
</evidence>
<gene>
    <name evidence="2" type="ORF">NDU88_005243</name>
</gene>
<name>A0AAV7T9X1_PLEWA</name>
<protein>
    <submittedName>
        <fullName evidence="2">Uncharacterized protein</fullName>
    </submittedName>
</protein>
<feature type="compositionally biased region" description="Basic and acidic residues" evidence="1">
    <location>
        <begin position="110"/>
        <end position="119"/>
    </location>
</feature>
<evidence type="ECO:0000256" key="1">
    <source>
        <dbReference type="SAM" id="MobiDB-lite"/>
    </source>
</evidence>
<comment type="caution">
    <text evidence="2">The sequence shown here is derived from an EMBL/GenBank/DDBJ whole genome shotgun (WGS) entry which is preliminary data.</text>
</comment>
<evidence type="ECO:0000313" key="3">
    <source>
        <dbReference type="Proteomes" id="UP001066276"/>
    </source>
</evidence>
<feature type="compositionally biased region" description="Basic and acidic residues" evidence="1">
    <location>
        <begin position="243"/>
        <end position="260"/>
    </location>
</feature>